<comment type="subcellular location">
    <subcellularLocation>
        <location evidence="2">Golgi apparatus membrane</location>
        <topology evidence="2">Single-pass type II membrane protein</topology>
    </subcellularLocation>
</comment>
<evidence type="ECO:0000256" key="7">
    <source>
        <dbReference type="ARBA" id="ARBA00022679"/>
    </source>
</evidence>
<evidence type="ECO:0000256" key="12">
    <source>
        <dbReference type="ARBA" id="ARBA00023034"/>
    </source>
</evidence>
<evidence type="ECO:0000313" key="24">
    <source>
        <dbReference type="RefSeq" id="XP_022083043.1"/>
    </source>
</evidence>
<keyword evidence="12" id="KW-0333">Golgi apparatus</keyword>
<keyword evidence="10" id="KW-0735">Signal-anchor</keyword>
<evidence type="ECO:0000256" key="9">
    <source>
        <dbReference type="ARBA" id="ARBA00022723"/>
    </source>
</evidence>
<dbReference type="RefSeq" id="XP_022083043.1">
    <property type="nucleotide sequence ID" value="XM_022227351.1"/>
</dbReference>
<evidence type="ECO:0000256" key="6">
    <source>
        <dbReference type="ARBA" id="ARBA00022676"/>
    </source>
</evidence>
<evidence type="ECO:0000256" key="3">
    <source>
        <dbReference type="ARBA" id="ARBA00004922"/>
    </source>
</evidence>
<evidence type="ECO:0000256" key="20">
    <source>
        <dbReference type="ARBA" id="ARBA00047852"/>
    </source>
</evidence>
<evidence type="ECO:0000256" key="22">
    <source>
        <dbReference type="SAM" id="Phobius"/>
    </source>
</evidence>
<dbReference type="PANTHER" id="PTHR46420">
    <property type="entry name" value="BETA-1,4-GLUCURONYLTRANSFERASE 1"/>
    <property type="match status" value="1"/>
</dbReference>
<dbReference type="GO" id="GO:0046872">
    <property type="term" value="F:metal ion binding"/>
    <property type="evidence" value="ECO:0007669"/>
    <property type="project" value="UniProtKB-KW"/>
</dbReference>
<evidence type="ECO:0000256" key="2">
    <source>
        <dbReference type="ARBA" id="ARBA00004323"/>
    </source>
</evidence>
<keyword evidence="8 22" id="KW-0812">Transmembrane</keyword>
<dbReference type="GO" id="GO:0035269">
    <property type="term" value="P:protein O-linked glycosylation via mannose"/>
    <property type="evidence" value="ECO:0007669"/>
    <property type="project" value="TreeGrafter"/>
</dbReference>
<comment type="catalytic activity">
    <reaction evidence="20">
        <text>3-O-[beta-D-Xyl-(1-&gt;4)-Rib-ol-P-Rib-ol-P-3-beta-D-GalNAc-(1-&gt;3)-beta-D-GlcNAc-(1-&gt;4)-(O-6-P-alpha-D-Man)]-Thr-[protein] + UDP-alpha-D-glucuronate = 3-O-[beta-D-GlcA-(1-&gt;3)-beta-D-Xyl-(1-&gt;4)-Rib-ol-P-Rib-ol-P-3-beta-D-GalNAc-(1-&gt;3)-beta-D-GlcNAc-(1-&gt;4)-(O-6-P-alpha-D-Man)]-Thr-[protein] + UDP + H(+)</text>
        <dbReference type="Rhea" id="RHEA:46860"/>
        <dbReference type="Rhea" id="RHEA-COMP:15023"/>
        <dbReference type="Rhea" id="RHEA-COMP:17482"/>
        <dbReference type="ChEBI" id="CHEBI:15378"/>
        <dbReference type="ChEBI" id="CHEBI:58052"/>
        <dbReference type="ChEBI" id="CHEBI:58223"/>
        <dbReference type="ChEBI" id="CHEBI:142405"/>
        <dbReference type="ChEBI" id="CHEBI:177336"/>
    </reaction>
</comment>
<protein>
    <recommendedName>
        <fullName evidence="5">Beta-1,4-glucuronyltransferase 1</fullName>
    </recommendedName>
    <alternativeName>
        <fullName evidence="16">I-beta-1,3-N-acetylglucosaminyltransferase</fullName>
    </alternativeName>
    <alternativeName>
        <fullName evidence="19">N-acetyllactosaminide beta-1,3-N-acetylglucosaminyltransferase</fullName>
    </alternativeName>
    <alternativeName>
        <fullName evidence="17">Poly-N-acetyllactosamine extension enzyme</fullName>
    </alternativeName>
    <alternativeName>
        <fullName evidence="18">UDP-GlcNAc:betaGal beta-1,3-N-acetylglucosaminyltransferase 1</fullName>
    </alternativeName>
</protein>
<evidence type="ECO:0000256" key="16">
    <source>
        <dbReference type="ARBA" id="ARBA00030723"/>
    </source>
</evidence>
<dbReference type="OMA" id="SGQYRIY"/>
<dbReference type="Pfam" id="PF13896">
    <property type="entry name" value="Glyco_transf_49"/>
    <property type="match status" value="1"/>
</dbReference>
<evidence type="ECO:0000313" key="23">
    <source>
        <dbReference type="Proteomes" id="UP000694845"/>
    </source>
</evidence>
<evidence type="ECO:0000256" key="5">
    <source>
        <dbReference type="ARBA" id="ARBA00017962"/>
    </source>
</evidence>
<dbReference type="KEGG" id="aplc:110975153"/>
<keyword evidence="9" id="KW-0479">Metal-binding</keyword>
<evidence type="ECO:0000256" key="13">
    <source>
        <dbReference type="ARBA" id="ARBA00023136"/>
    </source>
</evidence>
<dbReference type="GO" id="GO:0015020">
    <property type="term" value="F:glucuronosyltransferase activity"/>
    <property type="evidence" value="ECO:0007669"/>
    <property type="project" value="InterPro"/>
</dbReference>
<comment type="cofactor">
    <cofactor evidence="1">
        <name>Mn(2+)</name>
        <dbReference type="ChEBI" id="CHEBI:29035"/>
    </cofactor>
</comment>
<feature type="compositionally biased region" description="Polar residues" evidence="21">
    <location>
        <begin position="46"/>
        <end position="57"/>
    </location>
</feature>
<keyword evidence="13 22" id="KW-0472">Membrane</keyword>
<dbReference type="Proteomes" id="UP000694845">
    <property type="component" value="Unplaced"/>
</dbReference>
<dbReference type="CTD" id="11041"/>
<evidence type="ECO:0000256" key="21">
    <source>
        <dbReference type="SAM" id="MobiDB-lite"/>
    </source>
</evidence>
<dbReference type="OrthoDB" id="9974378at2759"/>
<evidence type="ECO:0000256" key="15">
    <source>
        <dbReference type="ARBA" id="ARBA00023211"/>
    </source>
</evidence>
<keyword evidence="14" id="KW-0325">Glycoprotein</keyword>
<keyword evidence="11 22" id="KW-1133">Transmembrane helix</keyword>
<evidence type="ECO:0000256" key="10">
    <source>
        <dbReference type="ARBA" id="ARBA00022968"/>
    </source>
</evidence>
<evidence type="ECO:0000256" key="1">
    <source>
        <dbReference type="ARBA" id="ARBA00001936"/>
    </source>
</evidence>
<sequence>MRLTVVRAMVGGLVSVLIILQLIHLSMISWLENKATSNTHGRRSAGSGSLPSRNNHSPRSRTDMPLEAKLDTTGSYKIYHSYMKSTGGIGRKTQDSLPSEVTLVTQCSVNNLYHLVDLVVRWRGPVSVAVFSSSPDISTFNNVLFTLRECFPGIKENVTFHLVQPITEITEMLGSSIKAFPFTKLPCKTILDSLKEQTFEAASQARNYALEVVYPNNVLRNVARSGVASRFVFVVDIDMLPSANLRTQFLHLSRSSIILQEETEYSKRTAFVVPAFEIRDGAEIPSTKERLIRDAAMYGRIRPFYAEDCPYCHNHTDYHRWEKVKGTPGAVNIAYTVEWKPLWEPFYIGHRDVPLYDERFKQYGFNRISQVCEMHVAGYNFAVLDTAFLVHKGFKEKSAYHAHKLLENRKNKELFLHFQEELKVKYPDSSKRCQT</sequence>
<keyword evidence="7" id="KW-0808">Transferase</keyword>
<evidence type="ECO:0000256" key="8">
    <source>
        <dbReference type="ARBA" id="ARBA00022692"/>
    </source>
</evidence>
<feature type="transmembrane region" description="Helical" evidence="22">
    <location>
        <begin position="12"/>
        <end position="31"/>
    </location>
</feature>
<proteinExistence type="inferred from homology"/>
<gene>
    <name evidence="24" type="primary">LOC110975153</name>
</gene>
<reference evidence="24" key="1">
    <citation type="submission" date="2025-08" db="UniProtKB">
        <authorList>
            <consortium name="RefSeq"/>
        </authorList>
    </citation>
    <scope>IDENTIFICATION</scope>
</reference>
<comment type="pathway">
    <text evidence="3">Protein modification; protein glycosylation.</text>
</comment>
<organism evidence="23 24">
    <name type="scientific">Acanthaster planci</name>
    <name type="common">Crown-of-thorns starfish</name>
    <dbReference type="NCBI Taxonomy" id="133434"/>
    <lineage>
        <taxon>Eukaryota</taxon>
        <taxon>Metazoa</taxon>
        <taxon>Echinodermata</taxon>
        <taxon>Eleutherozoa</taxon>
        <taxon>Asterozoa</taxon>
        <taxon>Asteroidea</taxon>
        <taxon>Valvatacea</taxon>
        <taxon>Valvatida</taxon>
        <taxon>Acanthasteridae</taxon>
        <taxon>Acanthaster</taxon>
    </lineage>
</organism>
<evidence type="ECO:0000256" key="14">
    <source>
        <dbReference type="ARBA" id="ARBA00023180"/>
    </source>
</evidence>
<evidence type="ECO:0000256" key="4">
    <source>
        <dbReference type="ARBA" id="ARBA00008539"/>
    </source>
</evidence>
<accession>A0A8B7XQE2</accession>
<dbReference type="PANTHER" id="PTHR46420:SF1">
    <property type="entry name" value="BETA-1,4-GLUCURONYLTRANSFERASE 1"/>
    <property type="match status" value="1"/>
</dbReference>
<dbReference type="GO" id="GO:0000139">
    <property type="term" value="C:Golgi membrane"/>
    <property type="evidence" value="ECO:0007669"/>
    <property type="project" value="UniProtKB-SubCell"/>
</dbReference>
<feature type="region of interest" description="Disordered" evidence="21">
    <location>
        <begin position="38"/>
        <end position="66"/>
    </location>
</feature>
<dbReference type="InterPro" id="IPR043189">
    <property type="entry name" value="B4GAT1"/>
</dbReference>
<evidence type="ECO:0000256" key="11">
    <source>
        <dbReference type="ARBA" id="ARBA00022989"/>
    </source>
</evidence>
<dbReference type="AlphaFoldDB" id="A0A8B7XQE2"/>
<comment type="similarity">
    <text evidence="4">Belongs to the glycosyltransferase 49 family.</text>
</comment>
<keyword evidence="15" id="KW-0464">Manganese</keyword>
<dbReference type="UniPathway" id="UPA00378"/>
<keyword evidence="23" id="KW-1185">Reference proteome</keyword>
<keyword evidence="6" id="KW-0328">Glycosyltransferase</keyword>
<evidence type="ECO:0000256" key="19">
    <source>
        <dbReference type="ARBA" id="ARBA00033291"/>
    </source>
</evidence>
<evidence type="ECO:0000256" key="17">
    <source>
        <dbReference type="ARBA" id="ARBA00032175"/>
    </source>
</evidence>
<dbReference type="GeneID" id="110975153"/>
<evidence type="ECO:0000256" key="18">
    <source>
        <dbReference type="ARBA" id="ARBA00032181"/>
    </source>
</evidence>
<name>A0A8B7XQE2_ACAPL</name>